<dbReference type="AlphaFoldDB" id="A0A445B941"/>
<gene>
    <name evidence="2" type="ORF">Ahy_A10g050333</name>
</gene>
<comment type="caution">
    <text evidence="2">The sequence shown here is derived from an EMBL/GenBank/DDBJ whole genome shotgun (WGS) entry which is preliminary data.</text>
</comment>
<evidence type="ECO:0000313" key="2">
    <source>
        <dbReference type="EMBL" id="RYR35200.1"/>
    </source>
</evidence>
<evidence type="ECO:0000256" key="1">
    <source>
        <dbReference type="SAM" id="MobiDB-lite"/>
    </source>
</evidence>
<dbReference type="PANTHER" id="PTHR33710:SF71">
    <property type="entry name" value="ENDONUCLEASE_EXONUCLEASE_PHOSPHATASE DOMAIN-CONTAINING PROTEIN"/>
    <property type="match status" value="1"/>
</dbReference>
<reference evidence="2 3" key="1">
    <citation type="submission" date="2019-01" db="EMBL/GenBank/DDBJ databases">
        <title>Sequencing of cultivated peanut Arachis hypogaea provides insights into genome evolution and oil improvement.</title>
        <authorList>
            <person name="Chen X."/>
        </authorList>
    </citation>
    <scope>NUCLEOTIDE SEQUENCE [LARGE SCALE GENOMIC DNA]</scope>
    <source>
        <strain evidence="3">cv. Fuhuasheng</strain>
        <tissue evidence="2">Leaves</tissue>
    </source>
</reference>
<organism evidence="2 3">
    <name type="scientific">Arachis hypogaea</name>
    <name type="common">Peanut</name>
    <dbReference type="NCBI Taxonomy" id="3818"/>
    <lineage>
        <taxon>Eukaryota</taxon>
        <taxon>Viridiplantae</taxon>
        <taxon>Streptophyta</taxon>
        <taxon>Embryophyta</taxon>
        <taxon>Tracheophyta</taxon>
        <taxon>Spermatophyta</taxon>
        <taxon>Magnoliopsida</taxon>
        <taxon>eudicotyledons</taxon>
        <taxon>Gunneridae</taxon>
        <taxon>Pentapetalae</taxon>
        <taxon>rosids</taxon>
        <taxon>fabids</taxon>
        <taxon>Fabales</taxon>
        <taxon>Fabaceae</taxon>
        <taxon>Papilionoideae</taxon>
        <taxon>50 kb inversion clade</taxon>
        <taxon>dalbergioids sensu lato</taxon>
        <taxon>Dalbergieae</taxon>
        <taxon>Pterocarpus clade</taxon>
        <taxon>Arachis</taxon>
    </lineage>
</organism>
<evidence type="ECO:0000313" key="3">
    <source>
        <dbReference type="Proteomes" id="UP000289738"/>
    </source>
</evidence>
<accession>A0A445B941</accession>
<proteinExistence type="predicted"/>
<sequence>MQNKSDTEEKKGINVPNLKKLKEKMLEGLAKLTMAEENDIEGGTGSPAERGSITPTKLQETKAQELNLTQNHKGTQEVEEPDRMIMGLEDIITGDSVETEEKGKQGKEENKEKGMSKHLKDSTNTMSTPTKVGTKMWKRQARQATAMTTRGKKNNMEVEIKETSQKWRATGFYGCPEQENKKLSLNLLNTLGKESDMAWMIFGDFNQIMGQHEKQGENLVTFSQVEGFREAIQTNDLLDLGFVGHSFTWTNGKGGESNIQERLDRAMATLAWKESYPKTVV</sequence>
<dbReference type="SUPFAM" id="SSF56219">
    <property type="entry name" value="DNase I-like"/>
    <property type="match status" value="1"/>
</dbReference>
<dbReference type="PANTHER" id="PTHR33710">
    <property type="entry name" value="BNAC02G09200D PROTEIN"/>
    <property type="match status" value="1"/>
</dbReference>
<name>A0A445B941_ARAHY</name>
<protein>
    <recommendedName>
        <fullName evidence="4">Endonuclease/exonuclease/phosphatase domain-containing protein</fullName>
    </recommendedName>
</protein>
<dbReference type="Gene3D" id="3.60.10.10">
    <property type="entry name" value="Endonuclease/exonuclease/phosphatase"/>
    <property type="match status" value="1"/>
</dbReference>
<dbReference type="EMBL" id="SDMP01000010">
    <property type="protein sequence ID" value="RYR35200.1"/>
    <property type="molecule type" value="Genomic_DNA"/>
</dbReference>
<evidence type="ECO:0008006" key="4">
    <source>
        <dbReference type="Google" id="ProtNLM"/>
    </source>
</evidence>
<keyword evidence="3" id="KW-1185">Reference proteome</keyword>
<dbReference type="STRING" id="3818.A0A445B941"/>
<feature type="compositionally biased region" description="Basic and acidic residues" evidence="1">
    <location>
        <begin position="99"/>
        <end position="121"/>
    </location>
</feature>
<dbReference type="Proteomes" id="UP000289738">
    <property type="component" value="Chromosome A10"/>
</dbReference>
<feature type="compositionally biased region" description="Polar residues" evidence="1">
    <location>
        <begin position="122"/>
        <end position="131"/>
    </location>
</feature>
<feature type="region of interest" description="Disordered" evidence="1">
    <location>
        <begin position="91"/>
        <end position="137"/>
    </location>
</feature>
<feature type="region of interest" description="Disordered" evidence="1">
    <location>
        <begin position="35"/>
        <end position="57"/>
    </location>
</feature>
<dbReference type="InterPro" id="IPR036691">
    <property type="entry name" value="Endo/exonu/phosph_ase_sf"/>
</dbReference>